<keyword evidence="1" id="KW-0812">Transmembrane</keyword>
<protein>
    <submittedName>
        <fullName evidence="2">Uncharacterized protein</fullName>
    </submittedName>
</protein>
<dbReference type="EMBL" id="BOMG01000073">
    <property type="protein sequence ID" value="GID57466.1"/>
    <property type="molecule type" value="Genomic_DNA"/>
</dbReference>
<reference evidence="2 3" key="1">
    <citation type="submission" date="2021-01" db="EMBL/GenBank/DDBJ databases">
        <title>Whole genome shotgun sequence of Actinoplanes couchii NBRC 106145.</title>
        <authorList>
            <person name="Komaki H."/>
            <person name="Tamura T."/>
        </authorList>
    </citation>
    <scope>NUCLEOTIDE SEQUENCE [LARGE SCALE GENOMIC DNA]</scope>
    <source>
        <strain evidence="2 3">NBRC 106145</strain>
    </source>
</reference>
<dbReference type="Proteomes" id="UP000612282">
    <property type="component" value="Unassembled WGS sequence"/>
</dbReference>
<dbReference type="RefSeq" id="WP_203800301.1">
    <property type="nucleotide sequence ID" value="NZ_BAAAQE010000034.1"/>
</dbReference>
<keyword evidence="3" id="KW-1185">Reference proteome</keyword>
<evidence type="ECO:0000313" key="2">
    <source>
        <dbReference type="EMBL" id="GID57466.1"/>
    </source>
</evidence>
<feature type="transmembrane region" description="Helical" evidence="1">
    <location>
        <begin position="86"/>
        <end position="111"/>
    </location>
</feature>
<feature type="transmembrane region" description="Helical" evidence="1">
    <location>
        <begin position="117"/>
        <end position="140"/>
    </location>
</feature>
<keyword evidence="1" id="KW-1133">Transmembrane helix</keyword>
<feature type="transmembrane region" description="Helical" evidence="1">
    <location>
        <begin position="53"/>
        <end position="74"/>
    </location>
</feature>
<evidence type="ECO:0000313" key="3">
    <source>
        <dbReference type="Proteomes" id="UP000612282"/>
    </source>
</evidence>
<evidence type="ECO:0000256" key="1">
    <source>
        <dbReference type="SAM" id="Phobius"/>
    </source>
</evidence>
<organism evidence="2 3">
    <name type="scientific">Actinoplanes couchii</name>
    <dbReference type="NCBI Taxonomy" id="403638"/>
    <lineage>
        <taxon>Bacteria</taxon>
        <taxon>Bacillati</taxon>
        <taxon>Actinomycetota</taxon>
        <taxon>Actinomycetes</taxon>
        <taxon>Micromonosporales</taxon>
        <taxon>Micromonosporaceae</taxon>
        <taxon>Actinoplanes</taxon>
    </lineage>
</organism>
<feature type="transmembrane region" description="Helical" evidence="1">
    <location>
        <begin position="27"/>
        <end position="47"/>
    </location>
</feature>
<proteinExistence type="predicted"/>
<gene>
    <name evidence="2" type="ORF">Aco03nite_058700</name>
</gene>
<name>A0ABQ3XG51_9ACTN</name>
<keyword evidence="1" id="KW-0472">Membrane</keyword>
<sequence>MGIPPIDAELALAEMQARRAQVVDSNLVPNWFWGAVAALMVLFTVAIESAIPWLIGAGTIAYVLGLAAVVVALVRTARVQVRSTLLGTRGILTILGFAGVLTAIGLALGFALDAADVAFPATLAMLPVAAGMAFGGPRLMSHLRALMLSRPLAGDR</sequence>
<comment type="caution">
    <text evidence="2">The sequence shown here is derived from an EMBL/GenBank/DDBJ whole genome shotgun (WGS) entry which is preliminary data.</text>
</comment>
<accession>A0ABQ3XG51</accession>